<keyword evidence="2" id="KW-1185">Reference proteome</keyword>
<organism evidence="1 2">
    <name type="scientific">Novosphingobium soli</name>
    <dbReference type="NCBI Taxonomy" id="574956"/>
    <lineage>
        <taxon>Bacteria</taxon>
        <taxon>Pseudomonadati</taxon>
        <taxon>Pseudomonadota</taxon>
        <taxon>Alphaproteobacteria</taxon>
        <taxon>Sphingomonadales</taxon>
        <taxon>Sphingomonadaceae</taxon>
        <taxon>Novosphingobium</taxon>
    </lineage>
</organism>
<accession>A0ABV6CV11</accession>
<gene>
    <name evidence="1" type="ORF">ACFFJC_02425</name>
</gene>
<protein>
    <submittedName>
        <fullName evidence="1">Vgr related protein</fullName>
    </submittedName>
</protein>
<sequence length="169" mass="19256">MSGEPAGSAAGPRGAERPLTPGEIDLARSVFGTAIDWQPVRIRRRRWFPLQPRNTVMAPCGHLHFHPGSELYRDDFAAASHALQGLFLHEMTHVWQTQVRGRWYLPLMRHPLSRYDYALRPGWTLERYGLEQQAEIVRHVFLLRMGAQVPGAPPLDSYRGILPFKPARA</sequence>
<proteinExistence type="predicted"/>
<evidence type="ECO:0000313" key="2">
    <source>
        <dbReference type="Proteomes" id="UP001589798"/>
    </source>
</evidence>
<dbReference type="RefSeq" id="WP_379556451.1">
    <property type="nucleotide sequence ID" value="NZ_JBHUKO010000002.1"/>
</dbReference>
<reference evidence="1 2" key="1">
    <citation type="submission" date="2024-09" db="EMBL/GenBank/DDBJ databases">
        <authorList>
            <person name="Sun Q."/>
            <person name="Mori K."/>
        </authorList>
    </citation>
    <scope>NUCLEOTIDE SEQUENCE [LARGE SCALE GENOMIC DNA]</scope>
    <source>
        <strain evidence="1 2">CCM 7706</strain>
    </source>
</reference>
<comment type="caution">
    <text evidence="1">The sequence shown here is derived from an EMBL/GenBank/DDBJ whole genome shotgun (WGS) entry which is preliminary data.</text>
</comment>
<dbReference type="EMBL" id="JBHLWK010000006">
    <property type="protein sequence ID" value="MFC0203121.1"/>
    <property type="molecule type" value="Genomic_DNA"/>
</dbReference>
<evidence type="ECO:0000313" key="1">
    <source>
        <dbReference type="EMBL" id="MFC0203121.1"/>
    </source>
</evidence>
<name>A0ABV6CV11_9SPHN</name>
<dbReference type="Proteomes" id="UP001589798">
    <property type="component" value="Unassembled WGS sequence"/>
</dbReference>